<dbReference type="SUPFAM" id="SSF57903">
    <property type="entry name" value="FYVE/PHD zinc finger"/>
    <property type="match status" value="2"/>
</dbReference>
<dbReference type="SUPFAM" id="SSF50729">
    <property type="entry name" value="PH domain-like"/>
    <property type="match status" value="4"/>
</dbReference>
<dbReference type="PROSITE" id="PS00741">
    <property type="entry name" value="DH_1"/>
    <property type="match status" value="1"/>
</dbReference>
<gene>
    <name evidence="14" type="primary">Aste57867_20655</name>
    <name evidence="13" type="ORF">As57867_020587</name>
    <name evidence="14" type="ORF">ASTE57867_20655</name>
</gene>
<keyword evidence="2" id="KW-0963">Cytoplasm</keyword>
<dbReference type="Pfam" id="PF00621">
    <property type="entry name" value="RhoGEF"/>
    <property type="match status" value="2"/>
</dbReference>
<dbReference type="CDD" id="cd00065">
    <property type="entry name" value="FYVE_like_SF"/>
    <property type="match status" value="1"/>
</dbReference>
<evidence type="ECO:0000256" key="1">
    <source>
        <dbReference type="ARBA" id="ARBA00004245"/>
    </source>
</evidence>
<dbReference type="GO" id="GO:0008270">
    <property type="term" value="F:zinc ion binding"/>
    <property type="evidence" value="ECO:0007669"/>
    <property type="project" value="UniProtKB-KW"/>
</dbReference>
<feature type="domain" description="DH" evidence="11">
    <location>
        <begin position="640"/>
        <end position="884"/>
    </location>
</feature>
<keyword evidence="3" id="KW-0344">Guanine-nucleotide releasing factor</keyword>
<dbReference type="SMART" id="SM00064">
    <property type="entry name" value="FYVE"/>
    <property type="match status" value="2"/>
</dbReference>
<name>A0A485LFE8_9STRA</name>
<dbReference type="InterPro" id="IPR000306">
    <property type="entry name" value="Znf_FYVE"/>
</dbReference>
<dbReference type="PROSITE" id="PS50178">
    <property type="entry name" value="ZF_FYVE"/>
    <property type="match status" value="2"/>
</dbReference>
<dbReference type="PANTHER" id="PTHR12673:SF159">
    <property type="entry name" value="LD03170P"/>
    <property type="match status" value="1"/>
</dbReference>
<dbReference type="InterPro" id="IPR013083">
    <property type="entry name" value="Znf_RING/FYVE/PHD"/>
</dbReference>
<evidence type="ECO:0000256" key="6">
    <source>
        <dbReference type="ARBA" id="ARBA00022833"/>
    </source>
</evidence>
<dbReference type="InterPro" id="IPR017455">
    <property type="entry name" value="Znf_FYVE-rel"/>
</dbReference>
<evidence type="ECO:0000259" key="10">
    <source>
        <dbReference type="PROSITE" id="PS50003"/>
    </source>
</evidence>
<evidence type="ECO:0000259" key="11">
    <source>
        <dbReference type="PROSITE" id="PS50010"/>
    </source>
</evidence>
<feature type="compositionally biased region" description="Polar residues" evidence="9">
    <location>
        <begin position="1"/>
        <end position="24"/>
    </location>
</feature>
<dbReference type="SMART" id="SM00233">
    <property type="entry name" value="PH"/>
    <property type="match status" value="4"/>
</dbReference>
<evidence type="ECO:0000313" key="15">
    <source>
        <dbReference type="Proteomes" id="UP000332933"/>
    </source>
</evidence>
<sequence>MAASTKPPQSATPRNRLKASSTRAVSEVRENNQNSHERPLEPPLPPSARPTVGDEKLDLVIDEICTTEATYVKGLITLVDAFVKPLRDAKHPILENIAAAMFFNMLQKLVTLNSTFLEELMQVRLPEETGQDATKRIGALFNHYTPLFTSFYSDYAKYFDDFTPLLSEFKTRSKDFPVFMEQCQHKSGTNQNFESLLILPIQRIPRYNLLLKRVVEYTREDHPDLVSLKSALASVGQAAQLMDETLRQKEHMEQVLKIQAQFAGQVSLFSLNRRLIRSGALVKLSTRREDNVMVHLFNDLLLYSDIISTDTYHARRTVDFRSKACRVDATLPDSYSNLFKADKLARAFMMWSTQKSFVLLAPTVQEKEAWVSTIAQLISEAQANDTVASMNNAPAALWIPDSVAGSCSRCRRPFTVTFRRHHCRRCGNVVCGSCSEHRSILFDNDPRPVRVCDGCNDVLVQVKQFAMKWLNCLIEFKKQTLLRRERNNKWSEYEFDIKGGVLRQYCGGVVTKTLNLTGAIVVRRSDKRSSFCFQISPSTAQSDGRHMMSSPLKVASKMLDKNRWDDPKWLLCAYSNDQLTQWTQAIEKSANKALKRTSVVTRSRSMDETFLPSSSDEQGNDIDLVRLDYLVYDDAKAESHRHHILKEIVRSEQSYVECVGECIRVFVQPLMLREVERKRSLELNRKLSLQRRLSQMSMKKHDQLKKTFTLMGLSKRAGIPNGVLSTMTSESYTKKTVMDADMSIFFSSLGQIYTLNQQLLDHLTRHLRETENFPTAVHRVGAIFNAYAPLFEMYSSYACYHDTVLAAIESPRFISMLMEIQLHMDEATLHKLRMYLNMPMERIPRYRLFLQDLLACTDDSHMDYAPLQSSIAAVNRVAQMIQDNIASRDNARKLRQVEFKYALAPEKDREFVKEGFLHKVCRNSVKMYHVVLFNNALLYAPTDWFATYQRKHKIIALQGCSVSAVNSLTDSIRETIATDVGHDNALKFLSNHKSFLLIADTTDDQVAWVHAIQEAIGRMDMSSRLSISSVDDDSTTAHDVGGATIKSGWLPVTRGKKTKCMWVTVDYNRLSLATSFQTSPEVQLVISSCEIESIEESATHFRVRGEDLLEEDIGKMSKEFTLEATNDRNEWLRAINHCIQSTVSGDLISCSSSVSEPSTGYAPIYMFGAKHCTICSSKFALFHHTRHHCRRCGTLVCGKCSKSKVILSSDRHKAERVCDKCMNYQRNCTLPPTL</sequence>
<reference evidence="13" key="2">
    <citation type="submission" date="2019-06" db="EMBL/GenBank/DDBJ databases">
        <title>Genomics analysis of Aphanomyces spp. identifies a new class of oomycete effector associated with host adaptation.</title>
        <authorList>
            <person name="Gaulin E."/>
        </authorList>
    </citation>
    <scope>NUCLEOTIDE SEQUENCE</scope>
    <source>
        <strain evidence="13">CBS 578.67</strain>
    </source>
</reference>
<feature type="domain" description="PH" evidence="10">
    <location>
        <begin position="274"/>
        <end position="379"/>
    </location>
</feature>
<dbReference type="PANTHER" id="PTHR12673">
    <property type="entry name" value="FACIOGENITAL DYSPLASIA PROTEIN"/>
    <property type="match status" value="1"/>
</dbReference>
<evidence type="ECO:0000256" key="7">
    <source>
        <dbReference type="ARBA" id="ARBA00023212"/>
    </source>
</evidence>
<dbReference type="AlphaFoldDB" id="A0A485LFE8"/>
<dbReference type="Pfam" id="PF00169">
    <property type="entry name" value="PH"/>
    <property type="match status" value="1"/>
</dbReference>
<dbReference type="EMBL" id="VJMH01006897">
    <property type="protein sequence ID" value="KAF0687671.1"/>
    <property type="molecule type" value="Genomic_DNA"/>
</dbReference>
<dbReference type="Gene3D" id="3.30.40.10">
    <property type="entry name" value="Zinc/RING finger domain, C3HC4 (zinc finger)"/>
    <property type="match status" value="2"/>
</dbReference>
<evidence type="ECO:0000256" key="5">
    <source>
        <dbReference type="ARBA" id="ARBA00022771"/>
    </source>
</evidence>
<dbReference type="Gene3D" id="1.20.900.10">
    <property type="entry name" value="Dbl homology (DH) domain"/>
    <property type="match status" value="2"/>
</dbReference>
<dbReference type="InterPro" id="IPR035899">
    <property type="entry name" value="DBL_dom_sf"/>
</dbReference>
<evidence type="ECO:0000256" key="2">
    <source>
        <dbReference type="ARBA" id="ARBA00022490"/>
    </source>
</evidence>
<feature type="domain" description="DH" evidence="11">
    <location>
        <begin position="56"/>
        <end position="245"/>
    </location>
</feature>
<dbReference type="InterPro" id="IPR000219">
    <property type="entry name" value="DH_dom"/>
</dbReference>
<keyword evidence="4" id="KW-0479">Metal-binding</keyword>
<dbReference type="GO" id="GO:0005737">
    <property type="term" value="C:cytoplasm"/>
    <property type="evidence" value="ECO:0007669"/>
    <property type="project" value="TreeGrafter"/>
</dbReference>
<feature type="region of interest" description="Disordered" evidence="9">
    <location>
        <begin position="1"/>
        <end position="51"/>
    </location>
</feature>
<feature type="compositionally biased region" description="Basic and acidic residues" evidence="9">
    <location>
        <begin position="26"/>
        <end position="40"/>
    </location>
</feature>
<evidence type="ECO:0000256" key="3">
    <source>
        <dbReference type="ARBA" id="ARBA00022658"/>
    </source>
</evidence>
<dbReference type="Pfam" id="PF01363">
    <property type="entry name" value="FYVE"/>
    <property type="match status" value="2"/>
</dbReference>
<evidence type="ECO:0000313" key="13">
    <source>
        <dbReference type="EMBL" id="KAF0687671.1"/>
    </source>
</evidence>
<evidence type="ECO:0000256" key="8">
    <source>
        <dbReference type="PROSITE-ProRule" id="PRU00091"/>
    </source>
</evidence>
<dbReference type="SUPFAM" id="SSF48065">
    <property type="entry name" value="DBL homology domain (DH-domain)"/>
    <property type="match status" value="2"/>
</dbReference>
<keyword evidence="7" id="KW-0206">Cytoskeleton</keyword>
<dbReference type="OrthoDB" id="660555at2759"/>
<dbReference type="InterPro" id="IPR001849">
    <property type="entry name" value="PH_domain"/>
</dbReference>
<protein>
    <submittedName>
        <fullName evidence="14">Aste57867_20655 protein</fullName>
    </submittedName>
</protein>
<accession>A0A485LFE8</accession>
<proteinExistence type="predicted"/>
<dbReference type="InterPro" id="IPR011011">
    <property type="entry name" value="Znf_FYVE_PHD"/>
</dbReference>
<keyword evidence="6" id="KW-0862">Zinc</keyword>
<feature type="domain" description="PH" evidence="10">
    <location>
        <begin position="910"/>
        <end position="1017"/>
    </location>
</feature>
<dbReference type="GO" id="GO:0035556">
    <property type="term" value="P:intracellular signal transduction"/>
    <property type="evidence" value="ECO:0007669"/>
    <property type="project" value="InterPro"/>
</dbReference>
<keyword evidence="15" id="KW-1185">Reference proteome</keyword>
<dbReference type="PROSITE" id="PS50003">
    <property type="entry name" value="PH_DOMAIN"/>
    <property type="match status" value="2"/>
</dbReference>
<evidence type="ECO:0000256" key="9">
    <source>
        <dbReference type="SAM" id="MobiDB-lite"/>
    </source>
</evidence>
<comment type="subcellular location">
    <subcellularLocation>
        <location evidence="1">Cytoplasm</location>
        <location evidence="1">Cytoskeleton</location>
    </subcellularLocation>
</comment>
<dbReference type="EMBL" id="CAADRA010006923">
    <property type="protein sequence ID" value="VFT97335.1"/>
    <property type="molecule type" value="Genomic_DNA"/>
</dbReference>
<evidence type="ECO:0000256" key="4">
    <source>
        <dbReference type="ARBA" id="ARBA00022723"/>
    </source>
</evidence>
<organism evidence="14 15">
    <name type="scientific">Aphanomyces stellatus</name>
    <dbReference type="NCBI Taxonomy" id="120398"/>
    <lineage>
        <taxon>Eukaryota</taxon>
        <taxon>Sar</taxon>
        <taxon>Stramenopiles</taxon>
        <taxon>Oomycota</taxon>
        <taxon>Saprolegniomycetes</taxon>
        <taxon>Saprolegniales</taxon>
        <taxon>Verrucalvaceae</taxon>
        <taxon>Aphanomyces</taxon>
    </lineage>
</organism>
<dbReference type="CDD" id="cd00160">
    <property type="entry name" value="RhoGEF"/>
    <property type="match status" value="1"/>
</dbReference>
<dbReference type="InterPro" id="IPR001331">
    <property type="entry name" value="GDS_CDC24_CS"/>
</dbReference>
<feature type="domain" description="FYVE-type" evidence="12">
    <location>
        <begin position="401"/>
        <end position="460"/>
    </location>
</feature>
<dbReference type="InterPro" id="IPR011993">
    <property type="entry name" value="PH-like_dom_sf"/>
</dbReference>
<dbReference type="InterPro" id="IPR051092">
    <property type="entry name" value="FYVE_RhoGEF_PH"/>
</dbReference>
<dbReference type="Proteomes" id="UP000332933">
    <property type="component" value="Unassembled WGS sequence"/>
</dbReference>
<dbReference type="GO" id="GO:0005085">
    <property type="term" value="F:guanyl-nucleotide exchange factor activity"/>
    <property type="evidence" value="ECO:0007669"/>
    <property type="project" value="UniProtKB-KW"/>
</dbReference>
<feature type="domain" description="FYVE-type" evidence="12">
    <location>
        <begin position="1166"/>
        <end position="1226"/>
    </location>
</feature>
<dbReference type="PROSITE" id="PS50010">
    <property type="entry name" value="DH_2"/>
    <property type="match status" value="2"/>
</dbReference>
<dbReference type="SMART" id="SM00325">
    <property type="entry name" value="RhoGEF"/>
    <property type="match status" value="2"/>
</dbReference>
<reference evidence="14 15" key="1">
    <citation type="submission" date="2019-03" db="EMBL/GenBank/DDBJ databases">
        <authorList>
            <person name="Gaulin E."/>
            <person name="Dumas B."/>
        </authorList>
    </citation>
    <scope>NUCLEOTIDE SEQUENCE [LARGE SCALE GENOMIC DNA]</scope>
    <source>
        <strain evidence="14">CBS 568.67</strain>
    </source>
</reference>
<dbReference type="GO" id="GO:0005856">
    <property type="term" value="C:cytoskeleton"/>
    <property type="evidence" value="ECO:0007669"/>
    <property type="project" value="UniProtKB-SubCell"/>
</dbReference>
<dbReference type="Gene3D" id="2.30.29.30">
    <property type="entry name" value="Pleckstrin-homology domain (PH domain)/Phosphotyrosine-binding domain (PTB)"/>
    <property type="match status" value="3"/>
</dbReference>
<evidence type="ECO:0000259" key="12">
    <source>
        <dbReference type="PROSITE" id="PS50178"/>
    </source>
</evidence>
<keyword evidence="5 8" id="KW-0863">Zinc-finger</keyword>
<evidence type="ECO:0000313" key="14">
    <source>
        <dbReference type="EMBL" id="VFT97335.1"/>
    </source>
</evidence>